<evidence type="ECO:0000313" key="4">
    <source>
        <dbReference type="EMBL" id="PSW20893.1"/>
    </source>
</evidence>
<dbReference type="STRING" id="680026.AB733_17215"/>
<dbReference type="Gene3D" id="1.10.510.40">
    <property type="match status" value="1"/>
</dbReference>
<organism evidence="4 5">
    <name type="scientific">Photobacterium swingsii</name>
    <dbReference type="NCBI Taxonomy" id="680026"/>
    <lineage>
        <taxon>Bacteria</taxon>
        <taxon>Pseudomonadati</taxon>
        <taxon>Pseudomonadota</taxon>
        <taxon>Gammaproteobacteria</taxon>
        <taxon>Vibrionales</taxon>
        <taxon>Vibrionaceae</taxon>
        <taxon>Photobacterium</taxon>
    </lineage>
</organism>
<dbReference type="PANTHER" id="PTHR34384">
    <property type="entry name" value="L-2,3-DIAMINOPROPANOATE--CITRATE LIGASE"/>
    <property type="match status" value="1"/>
</dbReference>
<protein>
    <submittedName>
        <fullName evidence="4">Siderophore biosynthesis protein</fullName>
    </submittedName>
</protein>
<dbReference type="GO" id="GO:0016881">
    <property type="term" value="F:acid-amino acid ligase activity"/>
    <property type="evidence" value="ECO:0007669"/>
    <property type="project" value="UniProtKB-ARBA"/>
</dbReference>
<gene>
    <name evidence="4" type="ORF">C9I94_21730</name>
</gene>
<dbReference type="EMBL" id="PYLZ01000016">
    <property type="protein sequence ID" value="PSW20893.1"/>
    <property type="molecule type" value="Genomic_DNA"/>
</dbReference>
<dbReference type="InterPro" id="IPR037455">
    <property type="entry name" value="LucA/IucC-like"/>
</dbReference>
<evidence type="ECO:0000256" key="1">
    <source>
        <dbReference type="ARBA" id="ARBA00007832"/>
    </source>
</evidence>
<dbReference type="GO" id="GO:0019290">
    <property type="term" value="P:siderophore biosynthetic process"/>
    <property type="evidence" value="ECO:0007669"/>
    <property type="project" value="InterPro"/>
</dbReference>
<dbReference type="Pfam" id="PF04183">
    <property type="entry name" value="IucA_IucC"/>
    <property type="match status" value="1"/>
</dbReference>
<dbReference type="Pfam" id="PF06276">
    <property type="entry name" value="FhuF"/>
    <property type="match status" value="1"/>
</dbReference>
<feature type="domain" description="Aerobactin siderophore biosynthesis IucA/IucC N-terminal" evidence="2">
    <location>
        <begin position="156"/>
        <end position="384"/>
    </location>
</feature>
<dbReference type="InterPro" id="IPR007310">
    <property type="entry name" value="Aerobactin_biosyn_IucA/IucC_N"/>
</dbReference>
<sequence>MSLSVKNIAEHASFQAFMNCYLREADQGHWSQANVWYQKLNNCSKKQPEREGLWVVEVPLTHLEGKLAVEVSYKTNVGRHSFGDIWLQRNHGWQQETPLNAVFMLVREIYSALDADPIIVSRKERELVLRIIDSEQIMARYITERHADPLLKSTRFIDAEQALLFGHWQHPTPKSRQGMVDYHHRLYAPEQKGEFMLHYFKVERSLVCQRSAISLSAEDIIQQSLAVEALALEDAEATDYVILPMHPIQAQWLLHQPHVMALISQHRIINCGLHGVSFTATSSVRSLYNPVIPWMYKFSLPIKITNSLRVNKRHELEAGVVMASLYHKTGFSSRYPSFQIVSDPAYITVDLPGYSESGFEVIIRDNPFQQGRDENTVTIAALTQDPLPGQQSLLHDIITTLVEKTAASLAQVSMKWFARYWDCAIDPMIRLYDEHGIALEAHQQNSVIALMDLYPDTYYFRDNQGFYLSTAYRTYLESLEPSSATVHDLYFDDQVIVDRFSYYLMVNHLFSIIGRFGADGLIDETTLLLFAQQRLMALKTSLTGAGYRFVDSLLSRDFIPSKANLLTRLHDIDELTVENEQAIYTQFSNPLAKASLTTEPKEKQYAIA</sequence>
<keyword evidence="5" id="KW-1185">Reference proteome</keyword>
<evidence type="ECO:0000259" key="3">
    <source>
        <dbReference type="Pfam" id="PF06276"/>
    </source>
</evidence>
<dbReference type="PANTHER" id="PTHR34384:SF5">
    <property type="entry name" value="L-2,3-DIAMINOPROPANOATE--CITRATE LIGASE"/>
    <property type="match status" value="1"/>
</dbReference>
<reference evidence="4 5" key="1">
    <citation type="submission" date="2018-01" db="EMBL/GenBank/DDBJ databases">
        <title>Whole genome sequencing of Histamine producing bacteria.</title>
        <authorList>
            <person name="Butler K."/>
        </authorList>
    </citation>
    <scope>NUCLEOTIDE SEQUENCE [LARGE SCALE GENOMIC DNA]</scope>
    <source>
        <strain evidence="4 5">DSM 24669</strain>
    </source>
</reference>
<comment type="caution">
    <text evidence="4">The sequence shown here is derived from an EMBL/GenBank/DDBJ whole genome shotgun (WGS) entry which is preliminary data.</text>
</comment>
<dbReference type="InterPro" id="IPR022770">
    <property type="entry name" value="IucA/IucC-like_C"/>
</dbReference>
<dbReference type="Proteomes" id="UP000240481">
    <property type="component" value="Unassembled WGS sequence"/>
</dbReference>
<dbReference type="AlphaFoldDB" id="A0A0J8V8G1"/>
<dbReference type="OrthoDB" id="495728at2"/>
<feature type="domain" description="Aerobactin siderophore biosynthesis IucA/IucC-like C-terminal" evidence="3">
    <location>
        <begin position="415"/>
        <end position="576"/>
    </location>
</feature>
<proteinExistence type="inferred from homology"/>
<dbReference type="RefSeq" id="WP_048899895.1">
    <property type="nucleotide sequence ID" value="NZ_LELC01000018.1"/>
</dbReference>
<comment type="similarity">
    <text evidence="1">Belongs to the IucA/IucC family.</text>
</comment>
<evidence type="ECO:0000313" key="5">
    <source>
        <dbReference type="Proteomes" id="UP000240481"/>
    </source>
</evidence>
<accession>A0A0J8V8G1</accession>
<name>A0A0J8V8G1_9GAMM</name>
<evidence type="ECO:0000259" key="2">
    <source>
        <dbReference type="Pfam" id="PF04183"/>
    </source>
</evidence>